<dbReference type="AlphaFoldDB" id="A0A0G3BIP9"/>
<dbReference type="SUPFAM" id="SSF51735">
    <property type="entry name" value="NAD(P)-binding Rossmann-fold domains"/>
    <property type="match status" value="1"/>
</dbReference>
<dbReference type="PANTHER" id="PTHR44196:SF1">
    <property type="entry name" value="DEHYDROGENASE_REDUCTASE SDR FAMILY MEMBER 7B"/>
    <property type="match status" value="1"/>
</dbReference>
<keyword evidence="2" id="KW-0560">Oxidoreductase</keyword>
<evidence type="ECO:0000256" key="4">
    <source>
        <dbReference type="SAM" id="MobiDB-lite"/>
    </source>
</evidence>
<dbReference type="Gene3D" id="3.40.50.720">
    <property type="entry name" value="NAD(P)-binding Rossmann-like Domain"/>
    <property type="match status" value="1"/>
</dbReference>
<sequence>MAPYLKPLPQQTLVITGASSGIGLATARRAAFLGARVVIVSRNLPALEDIALELDPSGQRVLPVAADVGIREDVERVAQAAIARFGSYDTWVNNAGVAIWGRLTAGSEADYRRLFDTNFWGTVHGSLIAAQHLARHGGALINVGSITGDRAWPLQGMYCASKHAIQGFTDCLRMELEEARAPVSVTLIKPAAVGTPLLRHAHNYTGRPPQLPPPIYAPEEVAHAILHAAQHRVRDIYVGGAGRIASSVGHHAPRLTDWISEAALFSAQMGSGPASVEDSNLYRPGSAGEVRGDHGRREMQTSYYTRANLRPALPDLARRAADSAATALAERWRGGGSR</sequence>
<organism evidence="5 6">
    <name type="scientific">Caldimonas brevitalea</name>
    <dbReference type="NCBI Taxonomy" id="413882"/>
    <lineage>
        <taxon>Bacteria</taxon>
        <taxon>Pseudomonadati</taxon>
        <taxon>Pseudomonadota</taxon>
        <taxon>Betaproteobacteria</taxon>
        <taxon>Burkholderiales</taxon>
        <taxon>Sphaerotilaceae</taxon>
        <taxon>Caldimonas</taxon>
    </lineage>
</organism>
<proteinExistence type="inferred from homology"/>
<dbReference type="InterPro" id="IPR020904">
    <property type="entry name" value="Sc_DH/Rdtase_CS"/>
</dbReference>
<evidence type="ECO:0000256" key="1">
    <source>
        <dbReference type="ARBA" id="ARBA00006484"/>
    </source>
</evidence>
<reference evidence="5 6" key="1">
    <citation type="submission" date="2015-05" db="EMBL/GenBank/DDBJ databases">
        <authorList>
            <person name="Tang B."/>
            <person name="Yu Y."/>
        </authorList>
    </citation>
    <scope>NUCLEOTIDE SEQUENCE [LARGE SCALE GENOMIC DNA]</scope>
    <source>
        <strain evidence="5 6">DSM 7029</strain>
    </source>
</reference>
<feature type="region of interest" description="Disordered" evidence="4">
    <location>
        <begin position="275"/>
        <end position="298"/>
    </location>
</feature>
<protein>
    <submittedName>
        <fullName evidence="5">Short-chain dehydrogenase</fullName>
    </submittedName>
</protein>
<comment type="similarity">
    <text evidence="1 3">Belongs to the short-chain dehydrogenases/reductases (SDR) family.</text>
</comment>
<dbReference type="InterPro" id="IPR036291">
    <property type="entry name" value="NAD(P)-bd_dom_sf"/>
</dbReference>
<evidence type="ECO:0000313" key="5">
    <source>
        <dbReference type="EMBL" id="AKJ27853.1"/>
    </source>
</evidence>
<dbReference type="OrthoDB" id="9790266at2"/>
<accession>A0A0G3BIP9</accession>
<dbReference type="GO" id="GO:0016020">
    <property type="term" value="C:membrane"/>
    <property type="evidence" value="ECO:0007669"/>
    <property type="project" value="TreeGrafter"/>
</dbReference>
<evidence type="ECO:0000313" key="6">
    <source>
        <dbReference type="Proteomes" id="UP000035352"/>
    </source>
</evidence>
<dbReference type="PRINTS" id="PR00081">
    <property type="entry name" value="GDHRDH"/>
</dbReference>
<dbReference type="PROSITE" id="PS00061">
    <property type="entry name" value="ADH_SHORT"/>
    <property type="match status" value="1"/>
</dbReference>
<dbReference type="PRINTS" id="PR00080">
    <property type="entry name" value="SDRFAMILY"/>
</dbReference>
<name>A0A0G3BIP9_9BURK</name>
<dbReference type="NCBIfam" id="NF005495">
    <property type="entry name" value="PRK07109.1"/>
    <property type="match status" value="1"/>
</dbReference>
<dbReference type="GO" id="GO:0016491">
    <property type="term" value="F:oxidoreductase activity"/>
    <property type="evidence" value="ECO:0007669"/>
    <property type="project" value="UniProtKB-KW"/>
</dbReference>
<dbReference type="Proteomes" id="UP000035352">
    <property type="component" value="Chromosome"/>
</dbReference>
<keyword evidence="6" id="KW-1185">Reference proteome</keyword>
<gene>
    <name evidence="5" type="ORF">AAW51_1162</name>
</gene>
<dbReference type="PANTHER" id="PTHR44196">
    <property type="entry name" value="DEHYDROGENASE/REDUCTASE SDR FAMILY MEMBER 7B"/>
    <property type="match status" value="1"/>
</dbReference>
<dbReference type="Pfam" id="PF00106">
    <property type="entry name" value="adh_short"/>
    <property type="match status" value="1"/>
</dbReference>
<dbReference type="STRING" id="413882.AAW51_1162"/>
<evidence type="ECO:0000256" key="2">
    <source>
        <dbReference type="ARBA" id="ARBA00023002"/>
    </source>
</evidence>
<evidence type="ECO:0000256" key="3">
    <source>
        <dbReference type="RuleBase" id="RU000363"/>
    </source>
</evidence>
<dbReference type="InterPro" id="IPR002347">
    <property type="entry name" value="SDR_fam"/>
</dbReference>
<dbReference type="KEGG" id="pbh:AAW51_1162"/>
<dbReference type="RefSeq" id="WP_047193849.1">
    <property type="nucleotide sequence ID" value="NZ_CP011371.1"/>
</dbReference>
<dbReference type="EMBL" id="CP011371">
    <property type="protein sequence ID" value="AKJ27853.1"/>
    <property type="molecule type" value="Genomic_DNA"/>
</dbReference>